<keyword evidence="2" id="KW-1185">Reference proteome</keyword>
<evidence type="ECO:0000313" key="2">
    <source>
        <dbReference type="Proteomes" id="UP000078148"/>
    </source>
</evidence>
<sequence>MHTSHQVLGFVLLEDVPFEQLLTRLSEAFQISLPYEDYKGRYIAKAYLSGYHLEVEDRVDRLSELLCDEYHVLNIRIDSNEYFNCAFEQHIKQILKKGEIRWQRYVWAPYPLPEPCLESDDDTESNKDIL</sequence>
<reference evidence="1 2" key="2">
    <citation type="journal article" date="2016" name="Int. J. Syst. Evol. Microbiol.">
        <title>Paenibacillus bovis sp. nov., isolated from raw yak (Bos grunniens) milk.</title>
        <authorList>
            <person name="Gao C."/>
            <person name="Han J."/>
            <person name="Liu Z."/>
            <person name="Xu X."/>
            <person name="Hang F."/>
            <person name="Wu Z."/>
        </authorList>
    </citation>
    <scope>NUCLEOTIDE SEQUENCE [LARGE SCALE GENOMIC DNA]</scope>
    <source>
        <strain evidence="1 2">BD3526</strain>
    </source>
</reference>
<dbReference type="AlphaFoldDB" id="A0A172ZG45"/>
<protein>
    <submittedName>
        <fullName evidence="1">Uncharacterized protein</fullName>
    </submittedName>
</protein>
<organism evidence="1 2">
    <name type="scientific">Paenibacillus bovis</name>
    <dbReference type="NCBI Taxonomy" id="1616788"/>
    <lineage>
        <taxon>Bacteria</taxon>
        <taxon>Bacillati</taxon>
        <taxon>Bacillota</taxon>
        <taxon>Bacilli</taxon>
        <taxon>Bacillales</taxon>
        <taxon>Paenibacillaceae</taxon>
        <taxon>Paenibacillus</taxon>
    </lineage>
</organism>
<gene>
    <name evidence="1" type="ORF">AR543_11720</name>
</gene>
<dbReference type="EMBL" id="CP013023">
    <property type="protein sequence ID" value="ANF96606.1"/>
    <property type="molecule type" value="Genomic_DNA"/>
</dbReference>
<dbReference type="OrthoDB" id="2680449at2"/>
<dbReference type="KEGG" id="pbv:AR543_11720"/>
<reference evidence="2" key="1">
    <citation type="submission" date="2015-10" db="EMBL/GenBank/DDBJ databases">
        <title>Genome of Paenibacillus bovis sp. nov.</title>
        <authorList>
            <person name="Wu Z."/>
            <person name="Gao C."/>
            <person name="Liu Z."/>
            <person name="Zheng H."/>
        </authorList>
    </citation>
    <scope>NUCLEOTIDE SEQUENCE [LARGE SCALE GENOMIC DNA]</scope>
    <source>
        <strain evidence="2">BD3526</strain>
    </source>
</reference>
<name>A0A172ZG45_9BACL</name>
<accession>A0A172ZG45</accession>
<dbReference type="Proteomes" id="UP000078148">
    <property type="component" value="Chromosome"/>
</dbReference>
<dbReference type="STRING" id="1616788.AR543_11720"/>
<proteinExistence type="predicted"/>
<evidence type="ECO:0000313" key="1">
    <source>
        <dbReference type="EMBL" id="ANF96606.1"/>
    </source>
</evidence>